<evidence type="ECO:0000313" key="2">
    <source>
        <dbReference type="Proteomes" id="UP000223741"/>
    </source>
</evidence>
<gene>
    <name evidence="1" type="primary">54</name>
    <name evidence="1" type="ORF">RAP15_54</name>
</gene>
<evidence type="ECO:0000313" key="1">
    <source>
        <dbReference type="EMBL" id="ALY10073.1"/>
    </source>
</evidence>
<protein>
    <submittedName>
        <fullName evidence="1">Uncharacterized protein</fullName>
    </submittedName>
</protein>
<name>A0A0U3TM11_9CAUD</name>
<organism evidence="1 2">
    <name type="scientific">Arthrobacter phage RAP15</name>
    <dbReference type="NCBI Taxonomy" id="1772312"/>
    <lineage>
        <taxon>Viruses</taxon>
        <taxon>Duplodnaviria</taxon>
        <taxon>Heunggongvirae</taxon>
        <taxon>Uroviricota</taxon>
        <taxon>Caudoviricetes</taxon>
        <taxon>Korravirus</taxon>
        <taxon>Korravirus korra</taxon>
    </lineage>
</organism>
<dbReference type="Proteomes" id="UP000223741">
    <property type="component" value="Segment"/>
</dbReference>
<sequence length="60" mass="6784">MDRTPFAAETTMDIKLKDGSILPAGTVSTAQRSMARGDEWMLFQVGSRFELVKYFKIRAI</sequence>
<proteinExistence type="predicted"/>
<reference evidence="1 2" key="1">
    <citation type="submission" date="2015-11" db="EMBL/GenBank/DDBJ databases">
        <authorList>
            <person name="Lee I.Y."/>
            <person name="Jacobs-Sera D."/>
            <person name="Guerrero C.A."/>
            <person name="Bowman C.A."/>
            <person name="Russell D.A."/>
            <person name="Pope W.H."/>
            <person name="Hatfull G.F."/>
        </authorList>
    </citation>
    <scope>NUCLEOTIDE SEQUENCE [LARGE SCALE GENOMIC DNA]</scope>
</reference>
<accession>A0A0U3TM11</accession>
<dbReference type="EMBL" id="KU160662">
    <property type="protein sequence ID" value="ALY10073.1"/>
    <property type="molecule type" value="Genomic_DNA"/>
</dbReference>